<keyword evidence="3" id="KW-1185">Reference proteome</keyword>
<dbReference type="VEuPathDB" id="AmoebaDB:EIN_408570"/>
<accession>A0A0A1U256</accession>
<evidence type="ECO:0000259" key="1">
    <source>
        <dbReference type="Pfam" id="PF07534"/>
    </source>
</evidence>
<evidence type="ECO:0000313" key="2">
    <source>
        <dbReference type="EMBL" id="ELP85588.1"/>
    </source>
</evidence>
<dbReference type="Pfam" id="PF07534">
    <property type="entry name" value="TLD"/>
    <property type="match status" value="1"/>
</dbReference>
<dbReference type="KEGG" id="eiv:EIN_408570"/>
<name>A0A0A1U256_ENTIV</name>
<dbReference type="InterPro" id="IPR006571">
    <property type="entry name" value="TLDc_dom"/>
</dbReference>
<feature type="domain" description="TLDc" evidence="1">
    <location>
        <begin position="20"/>
        <end position="114"/>
    </location>
</feature>
<dbReference type="AlphaFoldDB" id="A0A0A1U256"/>
<dbReference type="RefSeq" id="XP_004184934.1">
    <property type="nucleotide sequence ID" value="XM_004184886.1"/>
</dbReference>
<dbReference type="EMBL" id="KB207048">
    <property type="protein sequence ID" value="ELP85588.1"/>
    <property type="molecule type" value="Genomic_DNA"/>
</dbReference>
<dbReference type="OrthoDB" id="26122at2759"/>
<proteinExistence type="predicted"/>
<evidence type="ECO:0000313" key="3">
    <source>
        <dbReference type="Proteomes" id="UP000014680"/>
    </source>
</evidence>
<gene>
    <name evidence="2" type="ORF">EIN_408570</name>
</gene>
<protein>
    <recommendedName>
        <fullName evidence="1">TLDc domain-containing protein</fullName>
    </recommendedName>
</protein>
<reference evidence="2 3" key="1">
    <citation type="submission" date="2012-10" db="EMBL/GenBank/DDBJ databases">
        <authorList>
            <person name="Zafar N."/>
            <person name="Inman J."/>
            <person name="Hall N."/>
            <person name="Lorenzi H."/>
            <person name="Caler E."/>
        </authorList>
    </citation>
    <scope>NUCLEOTIDE SEQUENCE [LARGE SCALE GENOMIC DNA]</scope>
    <source>
        <strain evidence="2 3">IP1</strain>
    </source>
</reference>
<sequence length="190" mass="22613">MQSKTNAVPSKNEERTPDEKLSSLFKWTRKSEYDILYDSDEMPYDRTHFQRVIYGRQNVMGIIITDKGEVFGSFHPKTLPQEEQESDWVNDNNYFVFKINDEMCKFKKSEKMNTEWSLYLCNENDYSANNFYCVLSAFGLSCPLNDERSGMIRRGFSGCYTYDDMLVRGDYDNFHNIFFKPSRLILIQWY</sequence>
<dbReference type="Proteomes" id="UP000014680">
    <property type="component" value="Unassembled WGS sequence"/>
</dbReference>
<organism evidence="2 3">
    <name type="scientific">Entamoeba invadens IP1</name>
    <dbReference type="NCBI Taxonomy" id="370355"/>
    <lineage>
        <taxon>Eukaryota</taxon>
        <taxon>Amoebozoa</taxon>
        <taxon>Evosea</taxon>
        <taxon>Archamoebae</taxon>
        <taxon>Mastigamoebida</taxon>
        <taxon>Entamoebidae</taxon>
        <taxon>Entamoeba</taxon>
    </lineage>
</organism>
<dbReference type="GeneID" id="14884539"/>
<dbReference type="OMA" id="VNDNNYF"/>